<feature type="transmembrane region" description="Helical" evidence="1">
    <location>
        <begin position="39"/>
        <end position="63"/>
    </location>
</feature>
<evidence type="ECO:0000313" key="3">
    <source>
        <dbReference type="Proteomes" id="UP000660024"/>
    </source>
</evidence>
<keyword evidence="1" id="KW-1133">Transmembrane helix</keyword>
<keyword evidence="1" id="KW-0812">Transmembrane</keyword>
<name>A0ABS1BKJ7_9SPHI</name>
<accession>A0ABS1BKJ7</accession>
<feature type="transmembrane region" description="Helical" evidence="1">
    <location>
        <begin position="75"/>
        <end position="94"/>
    </location>
</feature>
<comment type="caution">
    <text evidence="2">The sequence shown here is derived from an EMBL/GenBank/DDBJ whole genome shotgun (WGS) entry which is preliminary data.</text>
</comment>
<protein>
    <submittedName>
        <fullName evidence="2">Phage holin family protein</fullName>
    </submittedName>
</protein>
<keyword evidence="3" id="KW-1185">Reference proteome</keyword>
<gene>
    <name evidence="2" type="ORF">I5M32_10620</name>
</gene>
<organism evidence="2 3">
    <name type="scientific">Pedobacter segetis</name>
    <dbReference type="NCBI Taxonomy" id="2793069"/>
    <lineage>
        <taxon>Bacteria</taxon>
        <taxon>Pseudomonadati</taxon>
        <taxon>Bacteroidota</taxon>
        <taxon>Sphingobacteriia</taxon>
        <taxon>Sphingobacteriales</taxon>
        <taxon>Sphingobacteriaceae</taxon>
        <taxon>Pedobacter</taxon>
    </lineage>
</organism>
<dbReference type="RefSeq" id="WP_200586218.1">
    <property type="nucleotide sequence ID" value="NZ_JAEHFY010000013.1"/>
</dbReference>
<evidence type="ECO:0000313" key="2">
    <source>
        <dbReference type="EMBL" id="MBK0383414.1"/>
    </source>
</evidence>
<dbReference type="EMBL" id="JAEHFY010000013">
    <property type="protein sequence ID" value="MBK0383414.1"/>
    <property type="molecule type" value="Genomic_DNA"/>
</dbReference>
<keyword evidence="1" id="KW-0472">Membrane</keyword>
<dbReference type="Proteomes" id="UP000660024">
    <property type="component" value="Unassembled WGS sequence"/>
</dbReference>
<proteinExistence type="predicted"/>
<evidence type="ECO:0000256" key="1">
    <source>
        <dbReference type="SAM" id="Phobius"/>
    </source>
</evidence>
<reference evidence="2 3" key="1">
    <citation type="submission" date="2020-12" db="EMBL/GenBank/DDBJ databases">
        <title>Bacterial novel species Pedobacter sp. SD-b isolated from soil.</title>
        <authorList>
            <person name="Jung H.-Y."/>
        </authorList>
    </citation>
    <scope>NUCLEOTIDE SEQUENCE [LARGE SCALE GENOMIC DNA]</scope>
    <source>
        <strain evidence="2 3">SD-b</strain>
    </source>
</reference>
<sequence length="118" mass="13376">MENNDQDGMTELYNKIKDYVTTVIELNKLKVINSVVTQVGSLVSIVVFLIVCLFFLVFLSIGISVYLCRVLDSDFAGYFIVALFYLIVALMILIGRNKIIAYPLANKLVKIIFEDKKD</sequence>